<evidence type="ECO:0000313" key="3">
    <source>
        <dbReference type="Proteomes" id="UP000277811"/>
    </source>
</evidence>
<evidence type="ECO:0000313" key="2">
    <source>
        <dbReference type="EMBL" id="VBB06717.1"/>
    </source>
</evidence>
<dbReference type="OrthoDB" id="1680329at2"/>
<reference evidence="2 3" key="1">
    <citation type="submission" date="2018-06" db="EMBL/GenBank/DDBJ databases">
        <authorList>
            <person name="Strepis N."/>
        </authorList>
    </citation>
    <scope>NUCLEOTIDE SEQUENCE [LARGE SCALE GENOMIC DNA]</scope>
    <source>
        <strain evidence="2">LUCI</strain>
    </source>
</reference>
<dbReference type="Proteomes" id="UP000277811">
    <property type="component" value="Unassembled WGS sequence"/>
</dbReference>
<dbReference type="EMBL" id="UPPP01000067">
    <property type="protein sequence ID" value="VBB06717.1"/>
    <property type="molecule type" value="Genomic_DNA"/>
</dbReference>
<dbReference type="AlphaFoldDB" id="A0A498R747"/>
<dbReference type="RefSeq" id="WP_122627663.1">
    <property type="nucleotide sequence ID" value="NZ_UPPP01000067.1"/>
</dbReference>
<proteinExistence type="predicted"/>
<accession>A0A498R747</accession>
<feature type="signal peptide" evidence="1">
    <location>
        <begin position="1"/>
        <end position="25"/>
    </location>
</feature>
<keyword evidence="3" id="KW-1185">Reference proteome</keyword>
<sequence length="201" mass="22176">MKIKNALIPVLLAILFCFTAGNALAAYSYSLKLDGKPAAFNPGQSTGYFIWQDKDGLHLRTTSAGKEHVFSGSIHTDGAFEDILEKTAGPDDFFHISGNRGKIAFQLTTAGEDSGIDLHVDEGTYVTFNLSMDGDKMDPNLIFIGNEGWHPDNCKFTLRHDQDPDKPKDRTVIILGGDFWWWHFHPVYGFPGPHGPGPGRP</sequence>
<gene>
    <name evidence="2" type="ORF">LUCI_1953</name>
</gene>
<keyword evidence="1" id="KW-0732">Signal</keyword>
<name>A0A498R747_9FIRM</name>
<evidence type="ECO:0000256" key="1">
    <source>
        <dbReference type="SAM" id="SignalP"/>
    </source>
</evidence>
<feature type="chain" id="PRO_5019736124" evidence="1">
    <location>
        <begin position="26"/>
        <end position="201"/>
    </location>
</feature>
<organism evidence="2 3">
    <name type="scientific">Lucifera butyrica</name>
    <dbReference type="NCBI Taxonomy" id="1351585"/>
    <lineage>
        <taxon>Bacteria</taxon>
        <taxon>Bacillati</taxon>
        <taxon>Bacillota</taxon>
        <taxon>Negativicutes</taxon>
        <taxon>Veillonellales</taxon>
        <taxon>Veillonellaceae</taxon>
        <taxon>Lucifera</taxon>
    </lineage>
</organism>
<protein>
    <submittedName>
        <fullName evidence="2">Uncharacterized protein</fullName>
    </submittedName>
</protein>